<dbReference type="SUPFAM" id="SSF56112">
    <property type="entry name" value="Protein kinase-like (PK-like)"/>
    <property type="match status" value="1"/>
</dbReference>
<accession>A0ABP3SNV0</accession>
<dbReference type="SUPFAM" id="SSF53955">
    <property type="entry name" value="Lysozyme-like"/>
    <property type="match status" value="1"/>
</dbReference>
<protein>
    <recommendedName>
        <fullName evidence="1">Protein kinase domain-containing protein</fullName>
    </recommendedName>
</protein>
<organism evidence="2 3">
    <name type="scientific">Streptomyces thermocarboxydovorans</name>
    <dbReference type="NCBI Taxonomy" id="59298"/>
    <lineage>
        <taxon>Bacteria</taxon>
        <taxon>Bacillati</taxon>
        <taxon>Actinomycetota</taxon>
        <taxon>Actinomycetes</taxon>
        <taxon>Kitasatosporales</taxon>
        <taxon>Streptomycetaceae</taxon>
        <taxon>Streptomyces</taxon>
    </lineage>
</organism>
<dbReference type="InterPro" id="IPR011009">
    <property type="entry name" value="Kinase-like_dom_sf"/>
</dbReference>
<comment type="caution">
    <text evidence="2">The sequence shown here is derived from an EMBL/GenBank/DDBJ whole genome shotgun (WGS) entry which is preliminary data.</text>
</comment>
<name>A0ABP3SNV0_9ACTN</name>
<feature type="domain" description="Protein kinase" evidence="1">
    <location>
        <begin position="18"/>
        <end position="205"/>
    </location>
</feature>
<dbReference type="PROSITE" id="PS50011">
    <property type="entry name" value="PROTEIN_KINASE_DOM"/>
    <property type="match status" value="1"/>
</dbReference>
<dbReference type="Gene3D" id="3.30.200.20">
    <property type="entry name" value="Phosphorylase Kinase, domain 1"/>
    <property type="match status" value="1"/>
</dbReference>
<proteinExistence type="predicted"/>
<dbReference type="EMBL" id="BAAAGU010000040">
    <property type="protein sequence ID" value="GAA0656314.1"/>
    <property type="molecule type" value="Genomic_DNA"/>
</dbReference>
<sequence>MTETFAVTVPKGYRVGVWEVREAIATGAFGSVYAGRRVGAGAEGLPRTVALKFLPTGTGTPRQLTHLRELVERELALLRRLHRPRLIRMYETLTVDDPAKDEYGIARWTPKVLRWWMNEDGTPGETVPEPPFPPAESIPAMGRYLCWIAPRPDTGLPGDKRVLLAAAYRTSYRKVNDAGGVPPKYRDYAERIAYYLKECTPPGRS</sequence>
<dbReference type="InterPro" id="IPR000719">
    <property type="entry name" value="Prot_kinase_dom"/>
</dbReference>
<keyword evidence="3" id="KW-1185">Reference proteome</keyword>
<reference evidence="3" key="1">
    <citation type="journal article" date="2019" name="Int. J. Syst. Evol. Microbiol.">
        <title>The Global Catalogue of Microorganisms (GCM) 10K type strain sequencing project: providing services to taxonomists for standard genome sequencing and annotation.</title>
        <authorList>
            <consortium name="The Broad Institute Genomics Platform"/>
            <consortium name="The Broad Institute Genome Sequencing Center for Infectious Disease"/>
            <person name="Wu L."/>
            <person name="Ma J."/>
        </authorList>
    </citation>
    <scope>NUCLEOTIDE SEQUENCE [LARGE SCALE GENOMIC DNA]</scope>
    <source>
        <strain evidence="3">JCM 10367</strain>
    </source>
</reference>
<gene>
    <name evidence="2" type="ORF">GCM10009535_39110</name>
</gene>
<dbReference type="Proteomes" id="UP001500724">
    <property type="component" value="Unassembled WGS sequence"/>
</dbReference>
<evidence type="ECO:0000259" key="1">
    <source>
        <dbReference type="PROSITE" id="PS50011"/>
    </source>
</evidence>
<evidence type="ECO:0000313" key="3">
    <source>
        <dbReference type="Proteomes" id="UP001500724"/>
    </source>
</evidence>
<dbReference type="InterPro" id="IPR023346">
    <property type="entry name" value="Lysozyme-like_dom_sf"/>
</dbReference>
<evidence type="ECO:0000313" key="2">
    <source>
        <dbReference type="EMBL" id="GAA0656314.1"/>
    </source>
</evidence>
<dbReference type="RefSeq" id="WP_344003348.1">
    <property type="nucleotide sequence ID" value="NZ_BAAAGU010000040.1"/>
</dbReference>
<dbReference type="Gene3D" id="1.10.530.10">
    <property type="match status" value="1"/>
</dbReference>